<name>A0A8S5V2Y9_9CAUD</name>
<protein>
    <submittedName>
        <fullName evidence="2">Pulmonary surfactant-associated protein</fullName>
    </submittedName>
</protein>
<dbReference type="EMBL" id="BK016186">
    <property type="protein sequence ID" value="DAG01120.1"/>
    <property type="molecule type" value="Genomic_DNA"/>
</dbReference>
<sequence>MTLPMKQNNPIPFPAMGAATRVLAYPQTGPRGPRGEKGERGPAGPASNLPAIWSGAGDPPDYIPGSKPGDTYINTTTGDTYTLA</sequence>
<feature type="region of interest" description="Disordered" evidence="1">
    <location>
        <begin position="24"/>
        <end position="84"/>
    </location>
</feature>
<organism evidence="2">
    <name type="scientific">Siphoviridae sp. ct6YY1</name>
    <dbReference type="NCBI Taxonomy" id="2825343"/>
    <lineage>
        <taxon>Viruses</taxon>
        <taxon>Duplodnaviria</taxon>
        <taxon>Heunggongvirae</taxon>
        <taxon>Uroviricota</taxon>
        <taxon>Caudoviricetes</taxon>
    </lineage>
</organism>
<accession>A0A8S5V2Y9</accession>
<proteinExistence type="predicted"/>
<reference evidence="2" key="1">
    <citation type="journal article" date="2021" name="Proc. Natl. Acad. Sci. U.S.A.">
        <title>A Catalog of Tens of Thousands of Viruses from Human Metagenomes Reveals Hidden Associations with Chronic Diseases.</title>
        <authorList>
            <person name="Tisza M.J."/>
            <person name="Buck C.B."/>
        </authorList>
    </citation>
    <scope>NUCLEOTIDE SEQUENCE</scope>
    <source>
        <strain evidence="2">Ct6YY1</strain>
    </source>
</reference>
<feature type="compositionally biased region" description="Low complexity" evidence="1">
    <location>
        <begin position="69"/>
        <end position="84"/>
    </location>
</feature>
<evidence type="ECO:0000313" key="2">
    <source>
        <dbReference type="EMBL" id="DAG01120.1"/>
    </source>
</evidence>
<evidence type="ECO:0000256" key="1">
    <source>
        <dbReference type="SAM" id="MobiDB-lite"/>
    </source>
</evidence>